<dbReference type="PROSITE" id="PS00662">
    <property type="entry name" value="T2SP_E"/>
    <property type="match status" value="1"/>
</dbReference>
<evidence type="ECO:0000259" key="3">
    <source>
        <dbReference type="PROSITE" id="PS00662"/>
    </source>
</evidence>
<protein>
    <recommendedName>
        <fullName evidence="3">Bacterial type II secretion system protein E domain-containing protein</fullName>
    </recommendedName>
</protein>
<accession>A0A150J4K1</accession>
<dbReference type="EMBL" id="LNGD01000043">
    <property type="protein sequence ID" value="KYC52055.1"/>
    <property type="molecule type" value="Genomic_DNA"/>
</dbReference>
<evidence type="ECO:0000313" key="5">
    <source>
        <dbReference type="Proteomes" id="UP000075578"/>
    </source>
</evidence>
<dbReference type="SMART" id="SM00382">
    <property type="entry name" value="AAA"/>
    <property type="match status" value="1"/>
</dbReference>
<dbReference type="Gene3D" id="3.40.50.300">
    <property type="entry name" value="P-loop containing nucleotide triphosphate hydrolases"/>
    <property type="match status" value="1"/>
</dbReference>
<dbReference type="InterPro" id="IPR027417">
    <property type="entry name" value="P-loop_NTPase"/>
</dbReference>
<dbReference type="CDD" id="cd01129">
    <property type="entry name" value="PulE-GspE-like"/>
    <property type="match status" value="1"/>
</dbReference>
<reference evidence="4 5" key="1">
    <citation type="journal article" date="2016" name="ISME J.">
        <title>Chasing the elusive Euryarchaeota class WSA2: genomes reveal a uniquely fastidious methyl-reducing methanogen.</title>
        <authorList>
            <person name="Nobu M.K."/>
            <person name="Narihiro T."/>
            <person name="Kuroda K."/>
            <person name="Mei R."/>
            <person name="Liu W.T."/>
        </authorList>
    </citation>
    <scope>NUCLEOTIDE SEQUENCE [LARGE SCALE GENOMIC DNA]</scope>
    <source>
        <strain evidence="4">U1lsi0528_Bin089</strain>
    </source>
</reference>
<gene>
    <name evidence="4" type="ORF">AMQ74_00889</name>
</gene>
<dbReference type="FunFam" id="3.30.450.90:FF:000001">
    <property type="entry name" value="Type II secretion system ATPase GspE"/>
    <property type="match status" value="1"/>
</dbReference>
<dbReference type="GO" id="GO:0016887">
    <property type="term" value="F:ATP hydrolysis activity"/>
    <property type="evidence" value="ECO:0007669"/>
    <property type="project" value="TreeGrafter"/>
</dbReference>
<dbReference type="SUPFAM" id="SSF52540">
    <property type="entry name" value="P-loop containing nucleoside triphosphate hydrolases"/>
    <property type="match status" value="1"/>
</dbReference>
<organism evidence="4 5">
    <name type="scientific">Candidatus Methanofastidiosum methylothiophilum</name>
    <dbReference type="NCBI Taxonomy" id="1705564"/>
    <lineage>
        <taxon>Archaea</taxon>
        <taxon>Methanobacteriati</taxon>
        <taxon>Methanobacteriota</taxon>
        <taxon>Stenosarchaea group</taxon>
        <taxon>Candidatus Methanofastidiosia</taxon>
        <taxon>Candidatus Methanofastidiosales</taxon>
        <taxon>Candidatus Methanofastidiosaceae</taxon>
        <taxon>Candidatus Methanofastidiosum</taxon>
    </lineage>
</organism>
<dbReference type="Gene3D" id="3.30.450.90">
    <property type="match status" value="1"/>
</dbReference>
<keyword evidence="1" id="KW-0547">Nucleotide-binding</keyword>
<comment type="caution">
    <text evidence="4">The sequence shown here is derived from an EMBL/GenBank/DDBJ whole genome shotgun (WGS) entry which is preliminary data.</text>
</comment>
<dbReference type="AlphaFoldDB" id="A0A150J4K1"/>
<dbReference type="PATRIC" id="fig|1705564.3.peg.917"/>
<name>A0A150J4K1_9EURY</name>
<dbReference type="PANTHER" id="PTHR30258">
    <property type="entry name" value="TYPE II SECRETION SYSTEM PROTEIN GSPE-RELATED"/>
    <property type="match status" value="1"/>
</dbReference>
<evidence type="ECO:0000313" key="4">
    <source>
        <dbReference type="EMBL" id="KYC52055.1"/>
    </source>
</evidence>
<sequence length="559" mass="62202">MMQTKQDLRRYREVVNLLLKEGLITEKMLEYARQEAQMSGLNIERALIKLELVTEEDIVKVRANALGIPYMDLSDYIIDPEIIAMVPKEVCLKFSLVPLFKIGNNITVGMVDPQDIVALDQLRRICKIENVDPVLVSERGVRRLLDSSFGIGSSIDDIVKSIDNEEAQEAVTEVGAGAPLVRLVNIVIAQAVKDHASDIHIEPEEDGVRIRLRVDGLLQELKMLPKKIQSGIISRVKIMAKMDIAESRKPQDGRIRLKIENKELDLRVSTFPTIHGENIVLRVLDKSAVLLGLKELGFLEDELQAFQKLINRPYGIVLVTGPTGSGKTSTLYSALTQINSVEKKIVTIEDPVEYELSLIRQTQINPKAGLTFATGLRSILRQDPDIIMVGEIRDRETADIAIQAALTGHLVFATLHTNDAPSTISRLLDMGIEPFLLSTSLIGILAQRLVRTICYKCKDKVEVSGALSSDFNLEGLKHIYRGKGCRECDGTGLKGRTGIFELLLISEEIRRNIETRASADEIRKIAKKAGFKTLRDSGVQLVRNGVTTPEEVLRVTMTE</sequence>
<evidence type="ECO:0000256" key="1">
    <source>
        <dbReference type="ARBA" id="ARBA00022741"/>
    </source>
</evidence>
<dbReference type="Gene3D" id="3.30.300.160">
    <property type="entry name" value="Type II secretion system, protein E, N-terminal domain"/>
    <property type="match status" value="1"/>
</dbReference>
<dbReference type="GO" id="GO:0005886">
    <property type="term" value="C:plasma membrane"/>
    <property type="evidence" value="ECO:0007669"/>
    <property type="project" value="TreeGrafter"/>
</dbReference>
<dbReference type="FunFam" id="3.40.50.300:FF:000398">
    <property type="entry name" value="Type IV pilus assembly ATPase PilB"/>
    <property type="match status" value="1"/>
</dbReference>
<evidence type="ECO:0000256" key="2">
    <source>
        <dbReference type="ARBA" id="ARBA00022840"/>
    </source>
</evidence>
<dbReference type="PANTHER" id="PTHR30258:SF1">
    <property type="entry name" value="PROTEIN TRANSPORT PROTEIN HOFB HOMOLOG"/>
    <property type="match status" value="1"/>
</dbReference>
<dbReference type="SUPFAM" id="SSF160246">
    <property type="entry name" value="EspE N-terminal domain-like"/>
    <property type="match status" value="1"/>
</dbReference>
<dbReference type="InterPro" id="IPR037257">
    <property type="entry name" value="T2SS_E_N_sf"/>
</dbReference>
<dbReference type="Pfam" id="PF05157">
    <property type="entry name" value="MshEN"/>
    <property type="match status" value="1"/>
</dbReference>
<dbReference type="InterPro" id="IPR001482">
    <property type="entry name" value="T2SS/T4SS_dom"/>
</dbReference>
<proteinExistence type="predicted"/>
<dbReference type="InterPro" id="IPR003593">
    <property type="entry name" value="AAA+_ATPase"/>
</dbReference>
<keyword evidence="2" id="KW-0067">ATP-binding</keyword>
<dbReference type="Pfam" id="PF00437">
    <property type="entry name" value="T2SSE"/>
    <property type="match status" value="1"/>
</dbReference>
<feature type="domain" description="Bacterial type II secretion system protein E" evidence="3">
    <location>
        <begin position="380"/>
        <end position="394"/>
    </location>
</feature>
<dbReference type="Proteomes" id="UP000075578">
    <property type="component" value="Unassembled WGS sequence"/>
</dbReference>
<dbReference type="GO" id="GO:0005524">
    <property type="term" value="F:ATP binding"/>
    <property type="evidence" value="ECO:0007669"/>
    <property type="project" value="UniProtKB-KW"/>
</dbReference>
<dbReference type="InterPro" id="IPR007831">
    <property type="entry name" value="T2SS_GspE_N"/>
</dbReference>